<dbReference type="SUPFAM" id="SSF46785">
    <property type="entry name" value="Winged helix' DNA-binding domain"/>
    <property type="match status" value="1"/>
</dbReference>
<accession>A0ABV9QR88</accession>
<dbReference type="RefSeq" id="WP_380018912.1">
    <property type="nucleotide sequence ID" value="NZ_JBHSHD010000003.1"/>
</dbReference>
<dbReference type="InterPro" id="IPR005119">
    <property type="entry name" value="LysR_subst-bd"/>
</dbReference>
<dbReference type="InterPro" id="IPR000847">
    <property type="entry name" value="LysR_HTH_N"/>
</dbReference>
<evidence type="ECO:0000313" key="6">
    <source>
        <dbReference type="EMBL" id="MFC4819164.1"/>
    </source>
</evidence>
<gene>
    <name evidence="6" type="ORF">ACFO6Q_02440</name>
</gene>
<sequence length="309" mass="33962">MQWDDLRFLVEIGRGGSLAAASRRLRVDQTTVARRLRALERRLGATLFERIEGRWIATAVGARVLERAQGIEESVAGIQRVAASGRGDVAGLVRVTSVASIAIDYLTPRLAPLYERHPALEIELIASNENLSISRREADIAIRLARPDSGDFLIRKLVDCGHALYESADPDAARRAEGCWVAYQDDLAHTPEMHWLERHREGGRIRFRSNSPHSLAGAIAGGVGRGILPCFVGDALPGLRRLGGREPLLERPLWMLSHREARRQAGVAAVAQWLLACFEADAAAFAGLRRAAVDSTRRVRPTRRGRAPA</sequence>
<dbReference type="InterPro" id="IPR050176">
    <property type="entry name" value="LTTR"/>
</dbReference>
<dbReference type="Pfam" id="PF03466">
    <property type="entry name" value="LysR_substrate"/>
    <property type="match status" value="1"/>
</dbReference>
<dbReference type="PROSITE" id="PS50931">
    <property type="entry name" value="HTH_LYSR"/>
    <property type="match status" value="1"/>
</dbReference>
<protein>
    <submittedName>
        <fullName evidence="6">LysR family transcriptional regulator</fullName>
    </submittedName>
</protein>
<evidence type="ECO:0000256" key="4">
    <source>
        <dbReference type="ARBA" id="ARBA00023163"/>
    </source>
</evidence>
<dbReference type="PANTHER" id="PTHR30579:SF3">
    <property type="entry name" value="TRANSCRIPTIONAL REGULATORY PROTEIN"/>
    <property type="match status" value="1"/>
</dbReference>
<dbReference type="InterPro" id="IPR036388">
    <property type="entry name" value="WH-like_DNA-bd_sf"/>
</dbReference>
<evidence type="ECO:0000259" key="5">
    <source>
        <dbReference type="PROSITE" id="PS50931"/>
    </source>
</evidence>
<evidence type="ECO:0000256" key="2">
    <source>
        <dbReference type="ARBA" id="ARBA00023015"/>
    </source>
</evidence>
<keyword evidence="2" id="KW-0805">Transcription regulation</keyword>
<dbReference type="PRINTS" id="PR00039">
    <property type="entry name" value="HTHLYSR"/>
</dbReference>
<evidence type="ECO:0000256" key="3">
    <source>
        <dbReference type="ARBA" id="ARBA00023125"/>
    </source>
</evidence>
<evidence type="ECO:0000313" key="7">
    <source>
        <dbReference type="Proteomes" id="UP001595886"/>
    </source>
</evidence>
<dbReference type="EMBL" id="JBHSHD010000003">
    <property type="protein sequence ID" value="MFC4819164.1"/>
    <property type="molecule type" value="Genomic_DNA"/>
</dbReference>
<keyword evidence="4" id="KW-0804">Transcription</keyword>
<dbReference type="Gene3D" id="3.40.190.290">
    <property type="match status" value="1"/>
</dbReference>
<organism evidence="6 7">
    <name type="scientific">Dokdonella ginsengisoli</name>
    <dbReference type="NCBI Taxonomy" id="363846"/>
    <lineage>
        <taxon>Bacteria</taxon>
        <taxon>Pseudomonadati</taxon>
        <taxon>Pseudomonadota</taxon>
        <taxon>Gammaproteobacteria</taxon>
        <taxon>Lysobacterales</taxon>
        <taxon>Rhodanobacteraceae</taxon>
        <taxon>Dokdonella</taxon>
    </lineage>
</organism>
<proteinExistence type="inferred from homology"/>
<dbReference type="InterPro" id="IPR036390">
    <property type="entry name" value="WH_DNA-bd_sf"/>
</dbReference>
<keyword evidence="3" id="KW-0238">DNA-binding</keyword>
<comment type="caution">
    <text evidence="6">The sequence shown here is derived from an EMBL/GenBank/DDBJ whole genome shotgun (WGS) entry which is preliminary data.</text>
</comment>
<feature type="domain" description="HTH lysR-type" evidence="5">
    <location>
        <begin position="1"/>
        <end position="58"/>
    </location>
</feature>
<evidence type="ECO:0000256" key="1">
    <source>
        <dbReference type="ARBA" id="ARBA00009437"/>
    </source>
</evidence>
<name>A0ABV9QR88_9GAMM</name>
<dbReference type="Proteomes" id="UP001595886">
    <property type="component" value="Unassembled WGS sequence"/>
</dbReference>
<reference evidence="7" key="1">
    <citation type="journal article" date="2019" name="Int. J. Syst. Evol. Microbiol.">
        <title>The Global Catalogue of Microorganisms (GCM) 10K type strain sequencing project: providing services to taxonomists for standard genome sequencing and annotation.</title>
        <authorList>
            <consortium name="The Broad Institute Genomics Platform"/>
            <consortium name="The Broad Institute Genome Sequencing Center for Infectious Disease"/>
            <person name="Wu L."/>
            <person name="Ma J."/>
        </authorList>
    </citation>
    <scope>NUCLEOTIDE SEQUENCE [LARGE SCALE GENOMIC DNA]</scope>
    <source>
        <strain evidence="7">CCUG 30340</strain>
    </source>
</reference>
<dbReference type="Gene3D" id="1.10.10.10">
    <property type="entry name" value="Winged helix-like DNA-binding domain superfamily/Winged helix DNA-binding domain"/>
    <property type="match status" value="1"/>
</dbReference>
<dbReference type="PANTHER" id="PTHR30579">
    <property type="entry name" value="TRANSCRIPTIONAL REGULATOR"/>
    <property type="match status" value="1"/>
</dbReference>
<dbReference type="SUPFAM" id="SSF53850">
    <property type="entry name" value="Periplasmic binding protein-like II"/>
    <property type="match status" value="1"/>
</dbReference>
<keyword evidence="7" id="KW-1185">Reference proteome</keyword>
<comment type="similarity">
    <text evidence="1">Belongs to the LysR transcriptional regulatory family.</text>
</comment>
<dbReference type="Pfam" id="PF00126">
    <property type="entry name" value="HTH_1"/>
    <property type="match status" value="1"/>
</dbReference>